<feature type="region of interest" description="Disordered" evidence="6">
    <location>
        <begin position="203"/>
        <end position="228"/>
    </location>
</feature>
<reference evidence="7 8" key="1">
    <citation type="journal article" date="2012" name="G3 (Bethesda)">
        <title>Pichia sorbitophila, an interspecies yeast hybrid reveals early steps of genome resolution following polyploidization.</title>
        <authorList>
            <person name="Leh Louis V."/>
            <person name="Despons L."/>
            <person name="Friedrich A."/>
            <person name="Martin T."/>
            <person name="Durrens P."/>
            <person name="Casaregola S."/>
            <person name="Neuveglise C."/>
            <person name="Fairhead C."/>
            <person name="Marck C."/>
            <person name="Cruz J.A."/>
            <person name="Straub M.L."/>
            <person name="Kugler V."/>
            <person name="Sacerdot C."/>
            <person name="Uzunov Z."/>
            <person name="Thierry A."/>
            <person name="Weiss S."/>
            <person name="Bleykasten C."/>
            <person name="De Montigny J."/>
            <person name="Jacques N."/>
            <person name="Jung P."/>
            <person name="Lemaire M."/>
            <person name="Mallet S."/>
            <person name="Morel G."/>
            <person name="Richard G.F."/>
            <person name="Sarkar A."/>
            <person name="Savel G."/>
            <person name="Schacherer J."/>
            <person name="Seret M.L."/>
            <person name="Talla E."/>
            <person name="Samson G."/>
            <person name="Jubin C."/>
            <person name="Poulain J."/>
            <person name="Vacherie B."/>
            <person name="Barbe V."/>
            <person name="Pelletier E."/>
            <person name="Sherman D.J."/>
            <person name="Westhof E."/>
            <person name="Weissenbach J."/>
            <person name="Baret P.V."/>
            <person name="Wincker P."/>
            <person name="Gaillardin C."/>
            <person name="Dujon B."/>
            <person name="Souciet J.L."/>
        </authorList>
    </citation>
    <scope>NUCLEOTIDE SEQUENCE [LARGE SCALE GENOMIC DNA]</scope>
    <source>
        <strain evidence="8">ATCC MYA-4447 / BCRC 22081 / CBS 7064 / NBRC 10061 / NRRL Y-12695</strain>
    </source>
</reference>
<keyword evidence="5" id="KW-0131">Cell cycle</keyword>
<keyword evidence="3" id="KW-0498">Mitosis</keyword>
<proteinExistence type="inferred from homology"/>
<evidence type="ECO:0000313" key="7">
    <source>
        <dbReference type="EMBL" id="CCE79571.1"/>
    </source>
</evidence>
<protein>
    <submittedName>
        <fullName evidence="7">Piso0_001647 protein</fullName>
    </submittedName>
</protein>
<name>G8YNQ3_PICSO</name>
<evidence type="ECO:0000256" key="6">
    <source>
        <dbReference type="SAM" id="MobiDB-lite"/>
    </source>
</evidence>
<organism evidence="7 8">
    <name type="scientific">Pichia sorbitophila (strain ATCC MYA-4447 / BCRC 22081 / CBS 7064 / NBRC 10061 / NRRL Y-12695)</name>
    <name type="common">Hybrid yeast</name>
    <dbReference type="NCBI Taxonomy" id="559304"/>
    <lineage>
        <taxon>Eukaryota</taxon>
        <taxon>Fungi</taxon>
        <taxon>Dikarya</taxon>
        <taxon>Ascomycota</taxon>
        <taxon>Saccharomycotina</taxon>
        <taxon>Pichiomycetes</taxon>
        <taxon>Debaryomycetaceae</taxon>
        <taxon>Millerozyma</taxon>
    </lineage>
</organism>
<evidence type="ECO:0000256" key="1">
    <source>
        <dbReference type="ARBA" id="ARBA00006940"/>
    </source>
</evidence>
<dbReference type="GO" id="GO:0051301">
    <property type="term" value="P:cell division"/>
    <property type="evidence" value="ECO:0007669"/>
    <property type="project" value="UniProtKB-KW"/>
</dbReference>
<dbReference type="AlphaFoldDB" id="G8YNQ3"/>
<gene>
    <name evidence="7" type="primary">Piso0_001647</name>
    <name evidence="7" type="ORF">GNLVRS01_PISO0E09618g</name>
</gene>
<dbReference type="OMA" id="CHISHPN"/>
<comment type="similarity">
    <text evidence="1">Belongs to the APC13 family.</text>
</comment>
<dbReference type="eggNOG" id="ENOG502T0MK">
    <property type="taxonomic scope" value="Eukaryota"/>
</dbReference>
<dbReference type="HOGENOM" id="CLU_1299536_0_0_1"/>
<dbReference type="EMBL" id="FO082055">
    <property type="protein sequence ID" value="CCE79571.1"/>
    <property type="molecule type" value="Genomic_DNA"/>
</dbReference>
<evidence type="ECO:0000256" key="3">
    <source>
        <dbReference type="ARBA" id="ARBA00022776"/>
    </source>
</evidence>
<evidence type="ECO:0000256" key="5">
    <source>
        <dbReference type="ARBA" id="ARBA00023306"/>
    </source>
</evidence>
<evidence type="ECO:0000256" key="2">
    <source>
        <dbReference type="ARBA" id="ARBA00022618"/>
    </source>
</evidence>
<dbReference type="GO" id="GO:0005680">
    <property type="term" value="C:anaphase-promoting complex"/>
    <property type="evidence" value="ECO:0007669"/>
    <property type="project" value="InterPro"/>
</dbReference>
<dbReference type="Proteomes" id="UP000005222">
    <property type="component" value="Chromosome E"/>
</dbReference>
<keyword evidence="4" id="KW-0833">Ubl conjugation pathway</keyword>
<evidence type="ECO:0000313" key="8">
    <source>
        <dbReference type="Proteomes" id="UP000005222"/>
    </source>
</evidence>
<dbReference type="Pfam" id="PF05839">
    <property type="entry name" value="Apc13p"/>
    <property type="match status" value="1"/>
</dbReference>
<evidence type="ECO:0000256" key="4">
    <source>
        <dbReference type="ARBA" id="ARBA00022786"/>
    </source>
</evidence>
<dbReference type="InterPro" id="IPR008401">
    <property type="entry name" value="Apc13"/>
</dbReference>
<accession>G8YNQ3</accession>
<dbReference type="InParanoid" id="G8YNQ3"/>
<sequence length="228" mass="26076">MALRDSVYSYVHLQDQNHVIYMEKWQDDPLPFNDIDTQILFEQTSNLFPQFLMEEEEEEGEVPVNSATFGAKVYKNRKLLKQKTWSDLGAYEKFLDENSNLHKKKDTTILNPVYNKQGTREYEALDADRHFTISEFLSNGYGIGDSIENMLSPADMVNDSMMGNSAADVSAISTTDLLAASNNTWSMNMRSNSDSIHQNNIVQTPRSGKSRQPSNDRIFQTPVTRIMR</sequence>
<keyword evidence="8" id="KW-1185">Reference proteome</keyword>
<keyword evidence="2" id="KW-0132">Cell division</keyword>
<dbReference type="OrthoDB" id="4023481at2759"/>